<evidence type="ECO:0000313" key="3">
    <source>
        <dbReference type="Proteomes" id="UP000236642"/>
    </source>
</evidence>
<evidence type="ECO:0000256" key="1">
    <source>
        <dbReference type="SAM" id="MobiDB-lite"/>
    </source>
</evidence>
<accession>A0A2H5Y901</accession>
<proteinExistence type="predicted"/>
<dbReference type="AlphaFoldDB" id="A0A2H5Y901"/>
<dbReference type="Proteomes" id="UP000236642">
    <property type="component" value="Unassembled WGS sequence"/>
</dbReference>
<evidence type="ECO:0008006" key="4">
    <source>
        <dbReference type="Google" id="ProtNLM"/>
    </source>
</evidence>
<name>A0A2H5Y901_9CHLR</name>
<gene>
    <name evidence="2" type="ORF">HRbin22_02188</name>
</gene>
<feature type="compositionally biased region" description="Basic and acidic residues" evidence="1">
    <location>
        <begin position="1"/>
        <end position="10"/>
    </location>
</feature>
<sequence length="310" mass="35894">MLSVREDQRLRLSARRPPPSPDSFERAILGALVYADLFDYPLTLEEVHRYLIAWPASLAEVSERITQSPWLRARITCHDGMWTLRGREDLVRLRQRRTAIAARLWPDALRYGRILATLPYTRMVAVTGALAMDNVEEEDDIDYLIVTTPGRLWLCRAMAIGVVRWAARRGRTLCPNYFLSERALVLEDRNLFTAHELAQMIPIAGLAVYQRMRALNPWTARFLPNAWGPPWSVEVAPAIRRELTACLEALGHMPPGDWLEAWERQRKIRKFSARPAEEVRFDADHCQGHFDGHGRRTLTAFAERFRRWLD</sequence>
<dbReference type="EMBL" id="BEHY01000082">
    <property type="protein sequence ID" value="GBD09926.1"/>
    <property type="molecule type" value="Genomic_DNA"/>
</dbReference>
<feature type="region of interest" description="Disordered" evidence="1">
    <location>
        <begin position="1"/>
        <end position="21"/>
    </location>
</feature>
<comment type="caution">
    <text evidence="2">The sequence shown here is derived from an EMBL/GenBank/DDBJ whole genome shotgun (WGS) entry which is preliminary data.</text>
</comment>
<protein>
    <recommendedName>
        <fullName evidence="4">Nucleotidyltransferase family protein</fullName>
    </recommendedName>
</protein>
<evidence type="ECO:0000313" key="2">
    <source>
        <dbReference type="EMBL" id="GBD09926.1"/>
    </source>
</evidence>
<organism evidence="2 3">
    <name type="scientific">Candidatus Thermoflexus japonica</name>
    <dbReference type="NCBI Taxonomy" id="2035417"/>
    <lineage>
        <taxon>Bacteria</taxon>
        <taxon>Bacillati</taxon>
        <taxon>Chloroflexota</taxon>
        <taxon>Thermoflexia</taxon>
        <taxon>Thermoflexales</taxon>
        <taxon>Thermoflexaceae</taxon>
        <taxon>Thermoflexus</taxon>
    </lineage>
</organism>
<reference evidence="3" key="1">
    <citation type="submission" date="2017-09" db="EMBL/GenBank/DDBJ databases">
        <title>Metaegenomics of thermophilic ammonia-oxidizing enrichment culture.</title>
        <authorList>
            <person name="Kato S."/>
            <person name="Suzuki K."/>
        </authorList>
    </citation>
    <scope>NUCLEOTIDE SEQUENCE [LARGE SCALE GENOMIC DNA]</scope>
</reference>